<protein>
    <recommendedName>
        <fullName evidence="4">DUF485 domain-containing protein</fullName>
    </recommendedName>
</protein>
<dbReference type="EMBL" id="CP011310">
    <property type="protein sequence ID" value="AKQ42757.1"/>
    <property type="molecule type" value="Genomic_DNA"/>
</dbReference>
<feature type="transmembrane region" description="Helical" evidence="1">
    <location>
        <begin position="23"/>
        <end position="44"/>
    </location>
</feature>
<reference evidence="3" key="2">
    <citation type="submission" date="2015-04" db="EMBL/GenBank/DDBJ databases">
        <title>The complete genome sequence of Erythrobacter sp. s21-N3.</title>
        <authorList>
            <person name="Zhuang L."/>
            <person name="Liu Y."/>
            <person name="Shao Z."/>
        </authorList>
    </citation>
    <scope>NUCLEOTIDE SEQUENCE [LARGE SCALE GENOMIC DNA]</scope>
    <source>
        <strain evidence="3">s21-N3</strain>
    </source>
</reference>
<sequence length="112" mass="12567">MADSEASDWEAEREAERRERRHLPMIGLGLSVLYVAGVALYLVIQGQNPADLALNELGDFVGGVSSPLAFLWLVLGFFQQSREIRLSSRALNLQAREMQRSVEEHRRVAEDG</sequence>
<dbReference type="KEGG" id="ery:CP97_12985"/>
<dbReference type="RefSeq" id="WP_048886301.1">
    <property type="nucleotide sequence ID" value="NZ_CP011310.1"/>
</dbReference>
<dbReference type="OrthoDB" id="7408523at2"/>
<keyword evidence="1" id="KW-0812">Transmembrane</keyword>
<gene>
    <name evidence="2" type="ORF">CP97_12985</name>
</gene>
<keyword evidence="1" id="KW-1133">Transmembrane helix</keyword>
<dbReference type="PATRIC" id="fig|1648404.4.peg.2699"/>
<reference evidence="2 3" key="1">
    <citation type="journal article" date="2015" name="Int. J. Syst. Evol. Microbiol.">
        <title>Erythrobacter atlanticus sp. nov., a bacterium from ocean sediment able to degrade polycyclic aromatic hydrocarbons.</title>
        <authorList>
            <person name="Zhuang L."/>
            <person name="Liu Y."/>
            <person name="Wang L."/>
            <person name="Wang W."/>
            <person name="Shao Z."/>
        </authorList>
    </citation>
    <scope>NUCLEOTIDE SEQUENCE [LARGE SCALE GENOMIC DNA]</scope>
    <source>
        <strain evidence="3">s21-N3</strain>
    </source>
</reference>
<evidence type="ECO:0000313" key="3">
    <source>
        <dbReference type="Proteomes" id="UP000059113"/>
    </source>
</evidence>
<accession>A0A0H4VDK5</accession>
<feature type="transmembrane region" description="Helical" evidence="1">
    <location>
        <begin position="60"/>
        <end position="78"/>
    </location>
</feature>
<keyword evidence="1" id="KW-0472">Membrane</keyword>
<organism evidence="2 3">
    <name type="scientific">Aurantiacibacter atlanticus</name>
    <dbReference type="NCBI Taxonomy" id="1648404"/>
    <lineage>
        <taxon>Bacteria</taxon>
        <taxon>Pseudomonadati</taxon>
        <taxon>Pseudomonadota</taxon>
        <taxon>Alphaproteobacteria</taxon>
        <taxon>Sphingomonadales</taxon>
        <taxon>Erythrobacteraceae</taxon>
        <taxon>Aurantiacibacter</taxon>
    </lineage>
</organism>
<evidence type="ECO:0008006" key="4">
    <source>
        <dbReference type="Google" id="ProtNLM"/>
    </source>
</evidence>
<evidence type="ECO:0000256" key="1">
    <source>
        <dbReference type="SAM" id="Phobius"/>
    </source>
</evidence>
<evidence type="ECO:0000313" key="2">
    <source>
        <dbReference type="EMBL" id="AKQ42757.1"/>
    </source>
</evidence>
<proteinExistence type="predicted"/>
<name>A0A0H4VDK5_9SPHN</name>
<keyword evidence="3" id="KW-1185">Reference proteome</keyword>
<dbReference type="AlphaFoldDB" id="A0A0H4VDK5"/>
<dbReference type="STRING" id="1648404.CP97_12985"/>
<dbReference type="Proteomes" id="UP000059113">
    <property type="component" value="Chromosome"/>
</dbReference>